<protein>
    <submittedName>
        <fullName evidence="1">Serine-rich adhesin for platelets-like</fullName>
    </submittedName>
</protein>
<reference evidence="1 2" key="1">
    <citation type="journal article" date="2018" name="Front. Plant Sci.">
        <title>Red Clover (Trifolium pratense) and Zigzag Clover (T. medium) - A Picture of Genomic Similarities and Differences.</title>
        <authorList>
            <person name="Dluhosova J."/>
            <person name="Istvanek J."/>
            <person name="Nedelnik J."/>
            <person name="Repkova J."/>
        </authorList>
    </citation>
    <scope>NUCLEOTIDE SEQUENCE [LARGE SCALE GENOMIC DNA]</scope>
    <source>
        <strain evidence="2">cv. 10/8</strain>
        <tissue evidence="1">Leaf</tissue>
    </source>
</reference>
<proteinExistence type="predicted"/>
<dbReference type="EMBL" id="LXQA010053930">
    <property type="protein sequence ID" value="MCI03986.1"/>
    <property type="molecule type" value="Genomic_DNA"/>
</dbReference>
<comment type="caution">
    <text evidence="1">The sequence shown here is derived from an EMBL/GenBank/DDBJ whole genome shotgun (WGS) entry which is preliminary data.</text>
</comment>
<name>A0A392NY06_9FABA</name>
<dbReference type="PANTHER" id="PTHR48429">
    <property type="entry name" value="AGENET DOMAIN-CONTAINING PROTEIN"/>
    <property type="match status" value="1"/>
</dbReference>
<dbReference type="InterPro" id="IPR055274">
    <property type="entry name" value="SWO1"/>
</dbReference>
<dbReference type="Proteomes" id="UP000265520">
    <property type="component" value="Unassembled WGS sequence"/>
</dbReference>
<evidence type="ECO:0000313" key="2">
    <source>
        <dbReference type="Proteomes" id="UP000265520"/>
    </source>
</evidence>
<organism evidence="1 2">
    <name type="scientific">Trifolium medium</name>
    <dbReference type="NCBI Taxonomy" id="97028"/>
    <lineage>
        <taxon>Eukaryota</taxon>
        <taxon>Viridiplantae</taxon>
        <taxon>Streptophyta</taxon>
        <taxon>Embryophyta</taxon>
        <taxon>Tracheophyta</taxon>
        <taxon>Spermatophyta</taxon>
        <taxon>Magnoliopsida</taxon>
        <taxon>eudicotyledons</taxon>
        <taxon>Gunneridae</taxon>
        <taxon>Pentapetalae</taxon>
        <taxon>rosids</taxon>
        <taxon>fabids</taxon>
        <taxon>Fabales</taxon>
        <taxon>Fabaceae</taxon>
        <taxon>Papilionoideae</taxon>
        <taxon>50 kb inversion clade</taxon>
        <taxon>NPAAA clade</taxon>
        <taxon>Hologalegina</taxon>
        <taxon>IRL clade</taxon>
        <taxon>Trifolieae</taxon>
        <taxon>Trifolium</taxon>
    </lineage>
</organism>
<keyword evidence="2" id="KW-1185">Reference proteome</keyword>
<dbReference type="PANTHER" id="PTHR48429:SF1">
    <property type="entry name" value="AGENET DOMAIN-CONTAINING PROTEIN"/>
    <property type="match status" value="1"/>
</dbReference>
<sequence length="302" mass="31541">MNVPVTTVEKSVESVSPLSLADRLKSGWNVENSLMSDESLTKIEEARINAEEASAFSAAAVNHSMEIWKQLDKQKNSGLASDVEAKLASAAVAVAAAAAVAKAAAAAASVASNAALQAKLMADEALIISGHASSCQIYLSEGMNNMGKATPVSILKGATGTNSSSSIIGAAKEASRRRVEAASFARKRAENMDAIVKAAELAAEAVSQAGKIVTMGDPLPLSDLVEAGPEGCWKTFQESSQQVGLLKGMSRGPMNVDNVGDRPEISQISNRDISSEEMGKQIAASEESPFHKVHNEMSLDHM</sequence>
<evidence type="ECO:0000313" key="1">
    <source>
        <dbReference type="EMBL" id="MCI03986.1"/>
    </source>
</evidence>
<dbReference type="AlphaFoldDB" id="A0A392NY06"/>
<accession>A0A392NY06</accession>
<feature type="non-terminal residue" evidence="1">
    <location>
        <position position="302"/>
    </location>
</feature>